<dbReference type="PANTHER" id="PTHR23189">
    <property type="entry name" value="RNA RECOGNITION MOTIF-CONTAINING"/>
    <property type="match status" value="1"/>
</dbReference>
<keyword evidence="1" id="KW-0694">RNA-binding</keyword>
<dbReference type="Pfam" id="PF04059">
    <property type="entry name" value="RRM_2"/>
    <property type="match status" value="1"/>
</dbReference>
<name>A0A7J6LPH6_PEROL</name>
<dbReference type="CDD" id="cd12277">
    <property type="entry name" value="RRM3_MEI2_EAR1_like"/>
    <property type="match status" value="1"/>
</dbReference>
<dbReference type="InterPro" id="IPR035979">
    <property type="entry name" value="RBD_domain_sf"/>
</dbReference>
<dbReference type="InterPro" id="IPR012677">
    <property type="entry name" value="Nucleotide-bd_a/b_plait_sf"/>
</dbReference>
<dbReference type="Proteomes" id="UP000570595">
    <property type="component" value="Unassembled WGS sequence"/>
</dbReference>
<reference evidence="4 5" key="1">
    <citation type="submission" date="2020-04" db="EMBL/GenBank/DDBJ databases">
        <title>Perkinsus olseni comparative genomics.</title>
        <authorList>
            <person name="Bogema D.R."/>
        </authorList>
    </citation>
    <scope>NUCLEOTIDE SEQUENCE [LARGE SCALE GENOMIC DNA]</scope>
    <source>
        <strain evidence="4">ATCC PRA-179</strain>
    </source>
</reference>
<evidence type="ECO:0000256" key="2">
    <source>
        <dbReference type="SAM" id="MobiDB-lite"/>
    </source>
</evidence>
<dbReference type="GO" id="GO:0003723">
    <property type="term" value="F:RNA binding"/>
    <property type="evidence" value="ECO:0007669"/>
    <property type="project" value="UniProtKB-KW"/>
</dbReference>
<dbReference type="AlphaFoldDB" id="A0A7J6LPH6"/>
<dbReference type="Gene3D" id="3.30.70.330">
    <property type="match status" value="1"/>
</dbReference>
<organism evidence="4 5">
    <name type="scientific">Perkinsus olseni</name>
    <name type="common">Perkinsus atlanticus</name>
    <dbReference type="NCBI Taxonomy" id="32597"/>
    <lineage>
        <taxon>Eukaryota</taxon>
        <taxon>Sar</taxon>
        <taxon>Alveolata</taxon>
        <taxon>Perkinsozoa</taxon>
        <taxon>Perkinsea</taxon>
        <taxon>Perkinsida</taxon>
        <taxon>Perkinsidae</taxon>
        <taxon>Perkinsus</taxon>
    </lineage>
</organism>
<protein>
    <recommendedName>
        <fullName evidence="3">Mei2-like C-terminal RNA recognition motif domain-containing protein</fullName>
    </recommendedName>
</protein>
<feature type="region of interest" description="Disordered" evidence="2">
    <location>
        <begin position="279"/>
        <end position="312"/>
    </location>
</feature>
<dbReference type="EMBL" id="JABAHT010000206">
    <property type="protein sequence ID" value="KAF4661189.1"/>
    <property type="molecule type" value="Genomic_DNA"/>
</dbReference>
<dbReference type="OrthoDB" id="417481at2759"/>
<evidence type="ECO:0000259" key="3">
    <source>
        <dbReference type="Pfam" id="PF04059"/>
    </source>
</evidence>
<feature type="region of interest" description="Disordered" evidence="2">
    <location>
        <begin position="217"/>
        <end position="265"/>
    </location>
</feature>
<evidence type="ECO:0000313" key="5">
    <source>
        <dbReference type="Proteomes" id="UP000570595"/>
    </source>
</evidence>
<feature type="compositionally biased region" description="Basic and acidic residues" evidence="2">
    <location>
        <begin position="252"/>
        <end position="263"/>
    </location>
</feature>
<evidence type="ECO:0000313" key="4">
    <source>
        <dbReference type="EMBL" id="KAF4661189.1"/>
    </source>
</evidence>
<feature type="compositionally biased region" description="Basic residues" evidence="2">
    <location>
        <begin position="240"/>
        <end position="251"/>
    </location>
</feature>
<comment type="caution">
    <text evidence="4">The sequence shown here is derived from an EMBL/GenBank/DDBJ whole genome shotgun (WGS) entry which is preliminary data.</text>
</comment>
<accession>A0A7J6LPH6</accession>
<feature type="compositionally biased region" description="Basic and acidic residues" evidence="2">
    <location>
        <begin position="284"/>
        <end position="303"/>
    </location>
</feature>
<evidence type="ECO:0000256" key="1">
    <source>
        <dbReference type="ARBA" id="ARBA00022884"/>
    </source>
</evidence>
<proteinExistence type="predicted"/>
<gene>
    <name evidence="4" type="ORF">FOZ61_003456</name>
</gene>
<sequence length="472" mass="52463">MVEAGTSQSSGMQRNVSLRNTFLHFHCSQPDFTKVRSYDDVDAALSERRGVTVPIQRGGSFAQMVPLKDKLRNIKKELLGLSPDSDGFTRALSFSRLSLTQSKSAAQLHRGSEYSVNSMLNRCFHPSATPPLAEPEFECCGNCGTPNDGSEFREGGMWRCLVCGYLNGAGPGVIGAGSILDRCIEEVTQDAHTDVATVHSSPLGDPQVFVEVMGDGGVEEDSRRRTISIPFEGIELPEKTRRRKKKRSRKKSKDEKTSEGERVIRHRLAVHAAAADGLSSDLSDADHGDQPRAASAKEREPSPHPDGPITTLMLRNIPNKYTQPMLRGVLDECFMHKYDFLYLPIDFKNRCNIGYAFINFLDEDVAHQFREKFQGLHLPGFNSTKVCDVSVARVQGLYANVEHYKNSPVCALPAQEYRPIILGCDPRKPDEMGEVLPFPQPDVTPQAIKLRGSRARAAHRMAMAHQQQQQQQ</sequence>
<feature type="domain" description="Mei2-like C-terminal RNA recognition motif" evidence="3">
    <location>
        <begin position="310"/>
        <end position="404"/>
    </location>
</feature>
<dbReference type="SUPFAM" id="SSF54928">
    <property type="entry name" value="RNA-binding domain, RBD"/>
    <property type="match status" value="1"/>
</dbReference>
<dbReference type="InterPro" id="IPR007201">
    <property type="entry name" value="Mei2-like_Rrm_C"/>
</dbReference>